<dbReference type="EMBL" id="FLQZ01000033">
    <property type="protein sequence ID" value="SBT12968.1"/>
    <property type="molecule type" value="Genomic_DNA"/>
</dbReference>
<organism evidence="3 4">
    <name type="scientific">Vibrio celticus</name>
    <dbReference type="NCBI Taxonomy" id="446372"/>
    <lineage>
        <taxon>Bacteria</taxon>
        <taxon>Pseudomonadati</taxon>
        <taxon>Pseudomonadota</taxon>
        <taxon>Gammaproteobacteria</taxon>
        <taxon>Vibrionales</taxon>
        <taxon>Vibrionaceae</taxon>
        <taxon>Vibrio</taxon>
    </lineage>
</organism>
<feature type="coiled-coil region" evidence="1">
    <location>
        <begin position="10"/>
        <end position="37"/>
    </location>
</feature>
<feature type="coiled-coil region" evidence="1">
    <location>
        <begin position="67"/>
        <end position="123"/>
    </location>
</feature>
<keyword evidence="1" id="KW-0175">Coiled coil</keyword>
<evidence type="ECO:0000313" key="4">
    <source>
        <dbReference type="Proteomes" id="UP000092819"/>
    </source>
</evidence>
<name>A0A1C3JCY3_9VIBR</name>
<keyword evidence="4" id="KW-1185">Reference proteome</keyword>
<protein>
    <submittedName>
        <fullName evidence="3">T5orf172 domain protein</fullName>
    </submittedName>
</protein>
<sequence length="541" mass="62181">MFGLVKKSLLMDAQANVTELEKQLSEAKEELSSIQKILASPEYMKATDLMKLEEELLVLRATCHDVRVQCEKDREAAKEHLADIEKQCALVLQENENSIGLAKSELTEEIENAHRQKDLILTEAKAEREKVLSNAEADAQAIVEKATARADRALADVEKKIETGETREKVLSSSIEKLREELRGLELTKEHQDLLSTVTPFEHLLDGPTSDEIKVSLQQVKNKQKELIKQGNAYDILQDILWNDNLAKGKARQKRHGKFLITAFNAEVDNIIANTNARNFTANAKKIDKWFQKVNKSGDDSYVELNRTLLFLRLEEQRHAFEYKYKKEMELEEQRFMKESLREEAKVKKEIESFVTAREKEEKAFQKDLSDALARVQTANQEEVEKLNSHIEELKLKLERATSEKERALSMAQLTRSGYVYVISNKGSFGENVYKIGMTRRLEPMDRVKELGDASVPFFFDVHALIPSDDAPALENKLHSKFASRRVNKVNHRREFFNLTFEEVEEALNEFVEGDFNLVRDVVAAQYEESKFLEEREVVNG</sequence>
<dbReference type="InterPro" id="IPR025280">
    <property type="entry name" value="SNIPE"/>
</dbReference>
<dbReference type="Pfam" id="PF13455">
    <property type="entry name" value="MUG113"/>
    <property type="match status" value="1"/>
</dbReference>
<feature type="domain" description="Bacteriophage T5 Orf172 DNA-binding" evidence="2">
    <location>
        <begin position="428"/>
        <end position="511"/>
    </location>
</feature>
<reference evidence="4" key="1">
    <citation type="submission" date="2016-06" db="EMBL/GenBank/DDBJ databases">
        <authorList>
            <person name="Rodrigo-Torres L."/>
            <person name="Arahal D.R."/>
        </authorList>
    </citation>
    <scope>NUCLEOTIDE SEQUENCE [LARGE SCALE GENOMIC DNA]</scope>
    <source>
        <strain evidence="4">CECT 7224</strain>
    </source>
</reference>
<dbReference type="SMART" id="SM00974">
    <property type="entry name" value="T5orf172"/>
    <property type="match status" value="1"/>
</dbReference>
<gene>
    <name evidence="3" type="ORF">VCE7224_01712</name>
</gene>
<feature type="coiled-coil region" evidence="1">
    <location>
        <begin position="168"/>
        <end position="195"/>
    </location>
</feature>
<dbReference type="AlphaFoldDB" id="A0A1C3JCY3"/>
<feature type="coiled-coil region" evidence="1">
    <location>
        <begin position="377"/>
        <end position="411"/>
    </location>
</feature>
<dbReference type="RefSeq" id="WP_065676175.1">
    <property type="nucleotide sequence ID" value="NZ_AP025463.1"/>
</dbReference>
<evidence type="ECO:0000313" key="3">
    <source>
        <dbReference type="EMBL" id="SBT12968.1"/>
    </source>
</evidence>
<evidence type="ECO:0000259" key="2">
    <source>
        <dbReference type="SMART" id="SM00974"/>
    </source>
</evidence>
<dbReference type="InterPro" id="IPR018306">
    <property type="entry name" value="Phage_T5_Orf172_DNA-bd"/>
</dbReference>
<evidence type="ECO:0000256" key="1">
    <source>
        <dbReference type="SAM" id="Coils"/>
    </source>
</evidence>
<accession>A0A1C3JCY3</accession>
<proteinExistence type="predicted"/>
<dbReference type="Pfam" id="PF13250">
    <property type="entry name" value="SNIPE"/>
    <property type="match status" value="1"/>
</dbReference>
<dbReference type="Proteomes" id="UP000092819">
    <property type="component" value="Unassembled WGS sequence"/>
</dbReference>